<gene>
    <name evidence="3" type="ORF">Poly30_47700</name>
</gene>
<evidence type="ECO:0000256" key="1">
    <source>
        <dbReference type="SAM" id="SignalP"/>
    </source>
</evidence>
<reference evidence="3 4" key="1">
    <citation type="submission" date="2019-02" db="EMBL/GenBank/DDBJ databases">
        <title>Deep-cultivation of Planctomycetes and their phenomic and genomic characterization uncovers novel biology.</title>
        <authorList>
            <person name="Wiegand S."/>
            <person name="Jogler M."/>
            <person name="Boedeker C."/>
            <person name="Pinto D."/>
            <person name="Vollmers J."/>
            <person name="Rivas-Marin E."/>
            <person name="Kohn T."/>
            <person name="Peeters S.H."/>
            <person name="Heuer A."/>
            <person name="Rast P."/>
            <person name="Oberbeckmann S."/>
            <person name="Bunk B."/>
            <person name="Jeske O."/>
            <person name="Meyerdierks A."/>
            <person name="Storesund J.E."/>
            <person name="Kallscheuer N."/>
            <person name="Luecker S."/>
            <person name="Lage O.M."/>
            <person name="Pohl T."/>
            <person name="Merkel B.J."/>
            <person name="Hornburger P."/>
            <person name="Mueller R.-W."/>
            <person name="Bruemmer F."/>
            <person name="Labrenz M."/>
            <person name="Spormann A.M."/>
            <person name="Op den Camp H."/>
            <person name="Overmann J."/>
            <person name="Amann R."/>
            <person name="Jetten M.S.M."/>
            <person name="Mascher T."/>
            <person name="Medema M.H."/>
            <person name="Devos D.P."/>
            <person name="Kaster A.-K."/>
            <person name="Ovreas L."/>
            <person name="Rohde M."/>
            <person name="Galperin M.Y."/>
            <person name="Jogler C."/>
        </authorList>
    </citation>
    <scope>NUCLEOTIDE SEQUENCE [LARGE SCALE GENOMIC DNA]</scope>
    <source>
        <strain evidence="3 4">Poly30</strain>
    </source>
</reference>
<feature type="chain" id="PRO_5021968919" description="C-type lectin domain-containing protein" evidence="1">
    <location>
        <begin position="32"/>
        <end position="446"/>
    </location>
</feature>
<dbReference type="InterPro" id="IPR001304">
    <property type="entry name" value="C-type_lectin-like"/>
</dbReference>
<evidence type="ECO:0000313" key="3">
    <source>
        <dbReference type="EMBL" id="QDV09213.1"/>
    </source>
</evidence>
<dbReference type="RefSeq" id="WP_145203216.1">
    <property type="nucleotide sequence ID" value="NZ_CP036434.1"/>
</dbReference>
<name>A0A518EYQ4_9BACT</name>
<dbReference type="OrthoDB" id="291931at2"/>
<keyword evidence="4" id="KW-1185">Reference proteome</keyword>
<dbReference type="EMBL" id="CP036434">
    <property type="protein sequence ID" value="QDV09213.1"/>
    <property type="molecule type" value="Genomic_DNA"/>
</dbReference>
<dbReference type="SUPFAM" id="SSF56436">
    <property type="entry name" value="C-type lectin-like"/>
    <property type="match status" value="1"/>
</dbReference>
<sequence precursor="true">MQILSRRPSCVFSYLALGAASGLVLGGSALAQGADSCSMAQAISGAGPFQFDTSIATTDGVPDPLCDNAGNDDIYNDVWFQWTAGASGPHILSMCNGFTSGDTKVAVYDGSCAGNIIACNDDSSCGLVSEVDFNATMGGVYFIRVGNFGVTGTAIGDFTVNLDTPILNPNNGHFYKLYSAQLGWNDAKLAAEGVIWNGNPGHLVTIQDQAELDWILNNIAPSRPWIGLSQNLSAPGYSEPAGGFEWVTGEPFTFMNFAAGEPNDISASGGPENFVEMFGNGEWNDAEEFHTFTNQYLVEWDGLGGFGTNYCTANANSTGQPGSMSAAGSLTVSDNDLTLTASGLPNFAFGFFITSQTEGFVMNPGGSSGNLCLLGAIGRFVGPGQIQNSGSNGEIDLTVNLNMVPTPTGFVSVLPSETRSFQLWHRDSSGGTPTSNFTDGLRLTFN</sequence>
<feature type="domain" description="C-type lectin" evidence="2">
    <location>
        <begin position="170"/>
        <end position="285"/>
    </location>
</feature>
<dbReference type="PANTHER" id="PTHR22803">
    <property type="entry name" value="MANNOSE, PHOSPHOLIPASE, LECTIN RECEPTOR RELATED"/>
    <property type="match status" value="1"/>
</dbReference>
<dbReference type="InterPro" id="IPR050111">
    <property type="entry name" value="C-type_lectin/snaclec_domain"/>
</dbReference>
<dbReference type="Proteomes" id="UP000320390">
    <property type="component" value="Chromosome"/>
</dbReference>
<dbReference type="Gene3D" id="3.10.100.10">
    <property type="entry name" value="Mannose-Binding Protein A, subunit A"/>
    <property type="match status" value="1"/>
</dbReference>
<dbReference type="Pfam" id="PF00059">
    <property type="entry name" value="Lectin_C"/>
    <property type="match status" value="1"/>
</dbReference>
<accession>A0A518EYQ4</accession>
<proteinExistence type="predicted"/>
<evidence type="ECO:0000259" key="2">
    <source>
        <dbReference type="PROSITE" id="PS50041"/>
    </source>
</evidence>
<dbReference type="InterPro" id="IPR016186">
    <property type="entry name" value="C-type_lectin-like/link_sf"/>
</dbReference>
<dbReference type="SMART" id="SM00034">
    <property type="entry name" value="CLECT"/>
    <property type="match status" value="1"/>
</dbReference>
<protein>
    <recommendedName>
        <fullName evidence="2">C-type lectin domain-containing protein</fullName>
    </recommendedName>
</protein>
<evidence type="ECO:0000313" key="4">
    <source>
        <dbReference type="Proteomes" id="UP000320390"/>
    </source>
</evidence>
<dbReference type="AlphaFoldDB" id="A0A518EYQ4"/>
<dbReference type="InterPro" id="IPR016187">
    <property type="entry name" value="CTDL_fold"/>
</dbReference>
<dbReference type="PROSITE" id="PS50041">
    <property type="entry name" value="C_TYPE_LECTIN_2"/>
    <property type="match status" value="1"/>
</dbReference>
<dbReference type="Gene3D" id="2.60.120.380">
    <property type="match status" value="1"/>
</dbReference>
<feature type="signal peptide" evidence="1">
    <location>
        <begin position="1"/>
        <end position="31"/>
    </location>
</feature>
<keyword evidence="1" id="KW-0732">Signal</keyword>
<organism evidence="3 4">
    <name type="scientific">Saltatorellus ferox</name>
    <dbReference type="NCBI Taxonomy" id="2528018"/>
    <lineage>
        <taxon>Bacteria</taxon>
        <taxon>Pseudomonadati</taxon>
        <taxon>Planctomycetota</taxon>
        <taxon>Planctomycetia</taxon>
        <taxon>Planctomycetia incertae sedis</taxon>
        <taxon>Saltatorellus</taxon>
    </lineage>
</organism>